<name>A0A8C4IEZ4_DICLA</name>
<evidence type="ECO:0000256" key="4">
    <source>
        <dbReference type="ARBA" id="ARBA00016397"/>
    </source>
</evidence>
<dbReference type="GO" id="GO:0000775">
    <property type="term" value="C:chromosome, centromeric region"/>
    <property type="evidence" value="ECO:0007669"/>
    <property type="project" value="UniProtKB-SubCell"/>
</dbReference>
<protein>
    <recommendedName>
        <fullName evidence="4">Centromere protein Q</fullName>
    </recommendedName>
</protein>
<feature type="coiled-coil region" evidence="8">
    <location>
        <begin position="217"/>
        <end position="269"/>
    </location>
</feature>
<keyword evidence="7" id="KW-0137">Centromere</keyword>
<dbReference type="Ensembl" id="ENSDLAT00005060153.2">
    <property type="protein sequence ID" value="ENSDLAP00005056689.2"/>
    <property type="gene ID" value="ENSDLAG00005024077.2"/>
</dbReference>
<dbReference type="Proteomes" id="UP000694389">
    <property type="component" value="Unassembled WGS sequence"/>
</dbReference>
<keyword evidence="5" id="KW-0158">Chromosome</keyword>
<evidence type="ECO:0000313" key="10">
    <source>
        <dbReference type="Ensembl" id="ENSDLAP00005056689.2"/>
    </source>
</evidence>
<dbReference type="AlphaFoldDB" id="A0A8C4IEZ4"/>
<evidence type="ECO:0000256" key="9">
    <source>
        <dbReference type="SAM" id="MobiDB-lite"/>
    </source>
</evidence>
<dbReference type="GO" id="GO:0005634">
    <property type="term" value="C:nucleus"/>
    <property type="evidence" value="ECO:0007669"/>
    <property type="project" value="UniProtKB-SubCell"/>
</dbReference>
<evidence type="ECO:0000256" key="5">
    <source>
        <dbReference type="ARBA" id="ARBA00022454"/>
    </source>
</evidence>
<dbReference type="PANTHER" id="PTHR31345:SF3">
    <property type="entry name" value="CENTROMERE PROTEIN Q"/>
    <property type="match status" value="1"/>
</dbReference>
<evidence type="ECO:0000256" key="1">
    <source>
        <dbReference type="ARBA" id="ARBA00004123"/>
    </source>
</evidence>
<evidence type="ECO:0000256" key="6">
    <source>
        <dbReference type="ARBA" id="ARBA00023242"/>
    </source>
</evidence>
<proteinExistence type="inferred from homology"/>
<accession>A0A8C4IEZ4</accession>
<keyword evidence="11" id="KW-1185">Reference proteome</keyword>
<dbReference type="PANTHER" id="PTHR31345">
    <property type="entry name" value="CENTROMERE PROTEIN Q"/>
    <property type="match status" value="1"/>
</dbReference>
<feature type="region of interest" description="Disordered" evidence="9">
    <location>
        <begin position="78"/>
        <end position="136"/>
    </location>
</feature>
<sequence>MISLVKAAVGGLTGICRAHGHQGPLHSHLKVLAAGLKTVNIPPDYSDVILPDKPKLKFVNKVPDLKKARKEMKKLRDIRGPATDGNAFSNGQYAIVDPEPSDSNHDKSTHPKPAPKRKAEGSSSVPDKVKGQKNWKPMPVSSITALENMMDLSILATLALKRTEKKESQEHLNIMKASFLAQCAQLKVPVQKQKDLQRSSHHHQEETKKSVVGKMTLNNLQEDLTAVVSTLEKTEEQTVSLQHNCIMLRDQVEEEEEKAKEILQITEQAVLNLPTLPLQKDETLEARMRKIIPDGDCETTAQKLGEILQESEAVQNAQVLLQQAHKHADQLFKPSMVRLVQTGTSPNLC</sequence>
<evidence type="ECO:0000256" key="7">
    <source>
        <dbReference type="ARBA" id="ARBA00023328"/>
    </source>
</evidence>
<dbReference type="GeneTree" id="ENSGT00390000005599"/>
<evidence type="ECO:0000256" key="3">
    <source>
        <dbReference type="ARBA" id="ARBA00008191"/>
    </source>
</evidence>
<gene>
    <name evidence="10" type="primary">mrpl16</name>
</gene>
<comment type="similarity">
    <text evidence="3">Belongs to the CENP-Q/OKP1 family.</text>
</comment>
<reference evidence="10" key="1">
    <citation type="submission" date="2025-08" db="UniProtKB">
        <authorList>
            <consortium name="Ensembl"/>
        </authorList>
    </citation>
    <scope>IDENTIFICATION</scope>
</reference>
<keyword evidence="8" id="KW-0175">Coiled coil</keyword>
<evidence type="ECO:0000256" key="2">
    <source>
        <dbReference type="ARBA" id="ARBA00004584"/>
    </source>
</evidence>
<organism evidence="10 11">
    <name type="scientific">Dicentrarchus labrax</name>
    <name type="common">European seabass</name>
    <name type="synonym">Morone labrax</name>
    <dbReference type="NCBI Taxonomy" id="13489"/>
    <lineage>
        <taxon>Eukaryota</taxon>
        <taxon>Metazoa</taxon>
        <taxon>Chordata</taxon>
        <taxon>Craniata</taxon>
        <taxon>Vertebrata</taxon>
        <taxon>Euteleostomi</taxon>
        <taxon>Actinopterygii</taxon>
        <taxon>Neopterygii</taxon>
        <taxon>Teleostei</taxon>
        <taxon>Neoteleostei</taxon>
        <taxon>Acanthomorphata</taxon>
        <taxon>Eupercaria</taxon>
        <taxon>Moronidae</taxon>
        <taxon>Dicentrarchus</taxon>
    </lineage>
</organism>
<evidence type="ECO:0000313" key="11">
    <source>
        <dbReference type="Proteomes" id="UP000694389"/>
    </source>
</evidence>
<comment type="subcellular location">
    <subcellularLocation>
        <location evidence="2">Chromosome</location>
        <location evidence="2">Centromere</location>
    </subcellularLocation>
    <subcellularLocation>
        <location evidence="1">Nucleus</location>
    </subcellularLocation>
</comment>
<keyword evidence="6" id="KW-0539">Nucleus</keyword>
<evidence type="ECO:0000256" key="8">
    <source>
        <dbReference type="SAM" id="Coils"/>
    </source>
</evidence>
<dbReference type="InterPro" id="IPR025212">
    <property type="entry name" value="CAD_CENP-Q"/>
</dbReference>
<dbReference type="Pfam" id="PF13094">
    <property type="entry name" value="CENP-Q"/>
    <property type="match status" value="1"/>
</dbReference>
<reference evidence="10" key="2">
    <citation type="submission" date="2025-09" db="UniProtKB">
        <authorList>
            <consortium name="Ensembl"/>
        </authorList>
    </citation>
    <scope>IDENTIFICATION</scope>
</reference>